<dbReference type="OrthoDB" id="2843375at2"/>
<protein>
    <submittedName>
        <fullName evidence="1">Uncharacterized protein</fullName>
    </submittedName>
</protein>
<dbReference type="RefSeq" id="WP_093054863.1">
    <property type="nucleotide sequence ID" value="NZ_FOGT01000017.1"/>
</dbReference>
<dbReference type="AlphaFoldDB" id="A0A1H9WK22"/>
<accession>A0A1H9WK22</accession>
<organism evidence="1 2">
    <name type="scientific">Salipaludibacillus aurantiacus</name>
    <dbReference type="NCBI Taxonomy" id="1601833"/>
    <lineage>
        <taxon>Bacteria</taxon>
        <taxon>Bacillati</taxon>
        <taxon>Bacillota</taxon>
        <taxon>Bacilli</taxon>
        <taxon>Bacillales</taxon>
        <taxon>Bacillaceae</taxon>
    </lineage>
</organism>
<name>A0A1H9WK22_9BACI</name>
<evidence type="ECO:0000313" key="2">
    <source>
        <dbReference type="Proteomes" id="UP000198571"/>
    </source>
</evidence>
<sequence>MFHNLKEKFEAKRAVWAEQTQQRINEYAELERKSSLMEMKRKEKLQTLLNTEVEKYLRTVHPTFLLKPEVNRALLNMLHARSEGTVSINLSMTKEMRKAYSFYHNELKVFIDLLERKGFKLEGKEELFLTSFLAKLRENNYRLCLDVYGDFVPDNASLFEAFDRYFDVVEDDFKYESGNVDFFASYLNYKGIADYIWTKGRLKRKLKQYEKANKHEFKLKKLERKLRDIS</sequence>
<evidence type="ECO:0000313" key="1">
    <source>
        <dbReference type="EMBL" id="SES34292.1"/>
    </source>
</evidence>
<gene>
    <name evidence="1" type="ORF">SAMN05518684_117106</name>
</gene>
<proteinExistence type="predicted"/>
<reference evidence="2" key="1">
    <citation type="submission" date="2016-10" db="EMBL/GenBank/DDBJ databases">
        <authorList>
            <person name="Varghese N."/>
            <person name="Submissions S."/>
        </authorList>
    </citation>
    <scope>NUCLEOTIDE SEQUENCE [LARGE SCALE GENOMIC DNA]</scope>
    <source>
        <strain evidence="2">S9</strain>
    </source>
</reference>
<keyword evidence="2" id="KW-1185">Reference proteome</keyword>
<dbReference type="Proteomes" id="UP000198571">
    <property type="component" value="Unassembled WGS sequence"/>
</dbReference>
<dbReference type="EMBL" id="FOGT01000017">
    <property type="protein sequence ID" value="SES34292.1"/>
    <property type="molecule type" value="Genomic_DNA"/>
</dbReference>